<evidence type="ECO:0000313" key="2">
    <source>
        <dbReference type="Proteomes" id="UP000028725"/>
    </source>
</evidence>
<gene>
    <name evidence="1" type="ORF">DB31_1810</name>
</gene>
<protein>
    <submittedName>
        <fullName evidence="1">Uncharacterized protein</fullName>
    </submittedName>
</protein>
<proteinExistence type="predicted"/>
<name>A0A085WAS9_9BACT</name>
<dbReference type="Proteomes" id="UP000028725">
    <property type="component" value="Unassembled WGS sequence"/>
</dbReference>
<accession>A0A085WAS9</accession>
<organism evidence="1 2">
    <name type="scientific">Hyalangium minutum</name>
    <dbReference type="NCBI Taxonomy" id="394096"/>
    <lineage>
        <taxon>Bacteria</taxon>
        <taxon>Pseudomonadati</taxon>
        <taxon>Myxococcota</taxon>
        <taxon>Myxococcia</taxon>
        <taxon>Myxococcales</taxon>
        <taxon>Cystobacterineae</taxon>
        <taxon>Archangiaceae</taxon>
        <taxon>Hyalangium</taxon>
    </lineage>
</organism>
<sequence>MEICAEDPPSTRALTFSAPALAKRHGTTSEAIRAVLEKLDGVVF</sequence>
<keyword evidence="2" id="KW-1185">Reference proteome</keyword>
<reference evidence="1 2" key="1">
    <citation type="submission" date="2014-04" db="EMBL/GenBank/DDBJ databases">
        <title>Genome assembly of Hyalangium minutum DSM 14724.</title>
        <authorList>
            <person name="Sharma G."/>
            <person name="Subramanian S."/>
        </authorList>
    </citation>
    <scope>NUCLEOTIDE SEQUENCE [LARGE SCALE GENOMIC DNA]</scope>
    <source>
        <strain evidence="1 2">DSM 14724</strain>
    </source>
</reference>
<dbReference type="EMBL" id="JMCB01000013">
    <property type="protein sequence ID" value="KFE64792.1"/>
    <property type="molecule type" value="Genomic_DNA"/>
</dbReference>
<dbReference type="AlphaFoldDB" id="A0A085WAS9"/>
<comment type="caution">
    <text evidence="1">The sequence shown here is derived from an EMBL/GenBank/DDBJ whole genome shotgun (WGS) entry which is preliminary data.</text>
</comment>
<evidence type="ECO:0000313" key="1">
    <source>
        <dbReference type="EMBL" id="KFE64792.1"/>
    </source>
</evidence>